<organism evidence="7 8">
    <name type="scientific">Candidatus Fischerbacteria bacterium RBG_13_37_8</name>
    <dbReference type="NCBI Taxonomy" id="1817863"/>
    <lineage>
        <taxon>Bacteria</taxon>
        <taxon>Candidatus Fischeribacteriota</taxon>
    </lineage>
</organism>
<sequence length="177" mass="19706">MNKYNIPGVKTFEYTKIIGIEYIEFGKNILIDDFVLIYATAKMKFGNYIHIASFTTMTGGEYLELGDFSGISHGSRILTGSDDFKDWGFANSTIDEKYRNVKRAPVIVGKFADVGCNCVVLPGVTIGEGASVGACSVVTRDLEPWGIYLGNKRVGWRNKDGIMKSYEQFLKDQAEKK</sequence>
<dbReference type="SUPFAM" id="SSF51161">
    <property type="entry name" value="Trimeric LpxA-like enzymes"/>
    <property type="match status" value="1"/>
</dbReference>
<dbReference type="PANTHER" id="PTHR43300">
    <property type="entry name" value="ACETYLTRANSFERASE"/>
    <property type="match status" value="1"/>
</dbReference>
<keyword evidence="4" id="KW-0046">Antibiotic resistance</keyword>
<evidence type="ECO:0000313" key="7">
    <source>
        <dbReference type="EMBL" id="OGF59580.1"/>
    </source>
</evidence>
<dbReference type="GO" id="GO:0046677">
    <property type="term" value="P:response to antibiotic"/>
    <property type="evidence" value="ECO:0007669"/>
    <property type="project" value="UniProtKB-KW"/>
</dbReference>
<dbReference type="STRING" id="1817863.A2Y62_08760"/>
<dbReference type="InterPro" id="IPR011004">
    <property type="entry name" value="Trimer_LpxA-like_sf"/>
</dbReference>
<dbReference type="AlphaFoldDB" id="A0A1F5V884"/>
<evidence type="ECO:0000256" key="5">
    <source>
        <dbReference type="ARBA" id="ARBA00023315"/>
    </source>
</evidence>
<evidence type="ECO:0000313" key="8">
    <source>
        <dbReference type="Proteomes" id="UP000178943"/>
    </source>
</evidence>
<name>A0A1F5V884_9BACT</name>
<accession>A0A1F5V884</accession>
<comment type="catalytic activity">
    <reaction evidence="6">
        <text>chloramphenicol + acetyl-CoA = chloramphenicol 3-acetate + CoA</text>
        <dbReference type="Rhea" id="RHEA:18421"/>
        <dbReference type="ChEBI" id="CHEBI:16730"/>
        <dbReference type="ChEBI" id="CHEBI:17698"/>
        <dbReference type="ChEBI" id="CHEBI:57287"/>
        <dbReference type="ChEBI" id="CHEBI:57288"/>
        <dbReference type="EC" id="2.3.1.28"/>
    </reaction>
</comment>
<evidence type="ECO:0000256" key="2">
    <source>
        <dbReference type="ARBA" id="ARBA00020291"/>
    </source>
</evidence>
<keyword evidence="3 7" id="KW-0808">Transferase</keyword>
<evidence type="ECO:0000256" key="6">
    <source>
        <dbReference type="ARBA" id="ARBA00047633"/>
    </source>
</evidence>
<reference evidence="7 8" key="1">
    <citation type="journal article" date="2016" name="Nat. Commun.">
        <title>Thousands of microbial genomes shed light on interconnected biogeochemical processes in an aquifer system.</title>
        <authorList>
            <person name="Anantharaman K."/>
            <person name="Brown C.T."/>
            <person name="Hug L.A."/>
            <person name="Sharon I."/>
            <person name="Castelle C.J."/>
            <person name="Probst A.J."/>
            <person name="Thomas B.C."/>
            <person name="Singh A."/>
            <person name="Wilkins M.J."/>
            <person name="Karaoz U."/>
            <person name="Brodie E.L."/>
            <person name="Williams K.H."/>
            <person name="Hubbard S.S."/>
            <person name="Banfield J.F."/>
        </authorList>
    </citation>
    <scope>NUCLEOTIDE SEQUENCE [LARGE SCALE GENOMIC DNA]</scope>
</reference>
<evidence type="ECO:0000256" key="3">
    <source>
        <dbReference type="ARBA" id="ARBA00022679"/>
    </source>
</evidence>
<dbReference type="GO" id="GO:0008811">
    <property type="term" value="F:chloramphenicol O-acetyltransferase activity"/>
    <property type="evidence" value="ECO:0007669"/>
    <property type="project" value="UniProtKB-EC"/>
</dbReference>
<evidence type="ECO:0000256" key="4">
    <source>
        <dbReference type="ARBA" id="ARBA00023251"/>
    </source>
</evidence>
<keyword evidence="5" id="KW-0012">Acyltransferase</keyword>
<gene>
    <name evidence="7" type="ORF">A2Y62_08760</name>
</gene>
<dbReference type="PANTHER" id="PTHR43300:SF12">
    <property type="entry name" value="CHLORAMPHENICOL ACETYLTRANSFERASE"/>
    <property type="match status" value="1"/>
</dbReference>
<dbReference type="CDD" id="cd04647">
    <property type="entry name" value="LbH_MAT_like"/>
    <property type="match status" value="1"/>
</dbReference>
<dbReference type="InterPro" id="IPR050179">
    <property type="entry name" value="Trans_hexapeptide_repeat"/>
</dbReference>
<dbReference type="Gene3D" id="2.160.10.10">
    <property type="entry name" value="Hexapeptide repeat proteins"/>
    <property type="match status" value="1"/>
</dbReference>
<evidence type="ECO:0000256" key="1">
    <source>
        <dbReference type="ARBA" id="ARBA00013235"/>
    </source>
</evidence>
<proteinExistence type="predicted"/>
<dbReference type="EMBL" id="MFGW01000208">
    <property type="protein sequence ID" value="OGF59580.1"/>
    <property type="molecule type" value="Genomic_DNA"/>
</dbReference>
<dbReference type="Pfam" id="PF00132">
    <property type="entry name" value="Hexapep"/>
    <property type="match status" value="1"/>
</dbReference>
<dbReference type="Proteomes" id="UP000178943">
    <property type="component" value="Unassembled WGS sequence"/>
</dbReference>
<protein>
    <recommendedName>
        <fullName evidence="2">Chloramphenicol acetyltransferase</fullName>
        <ecNumber evidence="1">2.3.1.28</ecNumber>
    </recommendedName>
</protein>
<dbReference type="EC" id="2.3.1.28" evidence="1"/>
<dbReference type="InterPro" id="IPR001451">
    <property type="entry name" value="Hexapep"/>
</dbReference>
<comment type="caution">
    <text evidence="7">The sequence shown here is derived from an EMBL/GenBank/DDBJ whole genome shotgun (WGS) entry which is preliminary data.</text>
</comment>